<feature type="transmembrane region" description="Helical" evidence="1">
    <location>
        <begin position="36"/>
        <end position="53"/>
    </location>
</feature>
<evidence type="ECO:0000313" key="2">
    <source>
        <dbReference type="EMBL" id="KAE8411227.1"/>
    </source>
</evidence>
<evidence type="ECO:0000256" key="1">
    <source>
        <dbReference type="SAM" id="Phobius"/>
    </source>
</evidence>
<keyword evidence="3" id="KW-1185">Reference proteome</keyword>
<accession>A0ABQ6W267</accession>
<protein>
    <recommendedName>
        <fullName evidence="4">CBS domain-containing protein</fullName>
    </recommendedName>
</protein>
<evidence type="ECO:0008006" key="4">
    <source>
        <dbReference type="Google" id="ProtNLM"/>
    </source>
</evidence>
<keyword evidence="1" id="KW-0472">Membrane</keyword>
<evidence type="ECO:0000313" key="3">
    <source>
        <dbReference type="Proteomes" id="UP000325395"/>
    </source>
</evidence>
<organism evidence="2 3">
    <name type="scientific">Aspergillus pseudocaelatus</name>
    <dbReference type="NCBI Taxonomy" id="1825620"/>
    <lineage>
        <taxon>Eukaryota</taxon>
        <taxon>Fungi</taxon>
        <taxon>Dikarya</taxon>
        <taxon>Ascomycota</taxon>
        <taxon>Pezizomycotina</taxon>
        <taxon>Eurotiomycetes</taxon>
        <taxon>Eurotiomycetidae</taxon>
        <taxon>Eurotiales</taxon>
        <taxon>Aspergillaceae</taxon>
        <taxon>Aspergillus</taxon>
        <taxon>Aspergillus subgen. Circumdati</taxon>
    </lineage>
</organism>
<proteinExistence type="predicted"/>
<keyword evidence="1" id="KW-0812">Transmembrane</keyword>
<sequence>MTDKLVSPRFLTYLCLTGNDARLTVLLTRQDNMLDLLILNTMVCMYYGFIPIFNSEGRLIGVSYLCSLFHLPLISAD</sequence>
<gene>
    <name evidence="2" type="ORF">BDV36DRAFT_91438</name>
</gene>
<reference evidence="2 3" key="1">
    <citation type="submission" date="2019-04" db="EMBL/GenBank/DDBJ databases">
        <authorList>
            <consortium name="DOE Joint Genome Institute"/>
            <person name="Mondo S."/>
            <person name="Kjaerbolling I."/>
            <person name="Vesth T."/>
            <person name="Frisvad J.C."/>
            <person name="Nybo J.L."/>
            <person name="Theobald S."/>
            <person name="Kildgaard S."/>
            <person name="Isbrandt T."/>
            <person name="Kuo A."/>
            <person name="Sato A."/>
            <person name="Lyhne E.K."/>
            <person name="Kogle M.E."/>
            <person name="Wiebenga A."/>
            <person name="Kun R.S."/>
            <person name="Lubbers R.J."/>
            <person name="Makela M.R."/>
            <person name="Barry K."/>
            <person name="Chovatia M."/>
            <person name="Clum A."/>
            <person name="Daum C."/>
            <person name="Haridas S."/>
            <person name="He G."/>
            <person name="LaButti K."/>
            <person name="Lipzen A."/>
            <person name="Riley R."/>
            <person name="Salamov A."/>
            <person name="Simmons B.A."/>
            <person name="Magnuson J.K."/>
            <person name="Henrissat B."/>
            <person name="Mortensen U.H."/>
            <person name="Larsen T.O."/>
            <person name="Devries R.P."/>
            <person name="Grigoriev I.V."/>
            <person name="Machida M."/>
            <person name="Baker S.E."/>
            <person name="Andersen M.R."/>
            <person name="Cantor M.N."/>
            <person name="Hua S.X."/>
        </authorList>
    </citation>
    <scope>NUCLEOTIDE SEQUENCE [LARGE SCALE GENOMIC DNA]</scope>
    <source>
        <strain evidence="2 3">CBS 117616</strain>
    </source>
</reference>
<dbReference type="Proteomes" id="UP000325395">
    <property type="component" value="Unassembled WGS sequence"/>
</dbReference>
<name>A0ABQ6W267_9EURO</name>
<keyword evidence="1" id="KW-1133">Transmembrane helix</keyword>
<dbReference type="EMBL" id="ML735885">
    <property type="protein sequence ID" value="KAE8411227.1"/>
    <property type="molecule type" value="Genomic_DNA"/>
</dbReference>